<keyword evidence="3 6" id="KW-0808">Transferase</keyword>
<dbReference type="InterPro" id="IPR050743">
    <property type="entry name" value="2-oxoacid_DH_E2_comp"/>
</dbReference>
<dbReference type="InterPro" id="IPR023213">
    <property type="entry name" value="CAT-like_dom_sf"/>
</dbReference>
<evidence type="ECO:0000259" key="8">
    <source>
        <dbReference type="PROSITE" id="PS50968"/>
    </source>
</evidence>
<dbReference type="SUPFAM" id="SSF47005">
    <property type="entry name" value="Peripheral subunit-binding domain of 2-oxo acid dehydrogenase complex"/>
    <property type="match status" value="1"/>
</dbReference>
<dbReference type="InterPro" id="IPR004167">
    <property type="entry name" value="PSBD"/>
</dbReference>
<feature type="compositionally biased region" description="Basic and acidic residues" evidence="7">
    <location>
        <begin position="89"/>
        <end position="115"/>
    </location>
</feature>
<evidence type="ECO:0000256" key="5">
    <source>
        <dbReference type="ARBA" id="ARBA00023315"/>
    </source>
</evidence>
<evidence type="ECO:0000313" key="11">
    <source>
        <dbReference type="Proteomes" id="UP000308230"/>
    </source>
</evidence>
<gene>
    <name evidence="10" type="ORF">FCL54_06100</name>
</gene>
<proteinExistence type="inferred from homology"/>
<evidence type="ECO:0000256" key="3">
    <source>
        <dbReference type="ARBA" id="ARBA00022679"/>
    </source>
</evidence>
<comment type="cofactor">
    <cofactor evidence="1 6">
        <name>(R)-lipoate</name>
        <dbReference type="ChEBI" id="CHEBI:83088"/>
    </cofactor>
</comment>
<keyword evidence="4 6" id="KW-0450">Lipoyl</keyword>
<feature type="region of interest" description="Disordered" evidence="7">
    <location>
        <begin position="82"/>
        <end position="115"/>
    </location>
</feature>
<dbReference type="EC" id="2.3.1.-" evidence="6"/>
<dbReference type="InterPro" id="IPR011053">
    <property type="entry name" value="Single_hybrid_motif"/>
</dbReference>
<feature type="region of interest" description="Disordered" evidence="7">
    <location>
        <begin position="169"/>
        <end position="189"/>
    </location>
</feature>
<dbReference type="GO" id="GO:0016407">
    <property type="term" value="F:acetyltransferase activity"/>
    <property type="evidence" value="ECO:0007669"/>
    <property type="project" value="TreeGrafter"/>
</dbReference>
<dbReference type="InterPro" id="IPR003016">
    <property type="entry name" value="2-oxoA_DH_lipoyl-BS"/>
</dbReference>
<evidence type="ECO:0000256" key="4">
    <source>
        <dbReference type="ARBA" id="ARBA00022823"/>
    </source>
</evidence>
<dbReference type="Pfam" id="PF00364">
    <property type="entry name" value="Biotin_lipoyl"/>
    <property type="match status" value="1"/>
</dbReference>
<evidence type="ECO:0000256" key="2">
    <source>
        <dbReference type="ARBA" id="ARBA00007317"/>
    </source>
</evidence>
<dbReference type="OrthoDB" id="9805770at2"/>
<dbReference type="PROSITE" id="PS50968">
    <property type="entry name" value="BIOTINYL_LIPOYL"/>
    <property type="match status" value="1"/>
</dbReference>
<keyword evidence="5 6" id="KW-0012">Acyltransferase</keyword>
<dbReference type="Proteomes" id="UP000308230">
    <property type="component" value="Unassembled WGS sequence"/>
</dbReference>
<dbReference type="Pfam" id="PF02817">
    <property type="entry name" value="E3_binding"/>
    <property type="match status" value="1"/>
</dbReference>
<evidence type="ECO:0000256" key="6">
    <source>
        <dbReference type="RuleBase" id="RU003423"/>
    </source>
</evidence>
<dbReference type="FunFam" id="3.30.559.10:FF:000007">
    <property type="entry name" value="Dihydrolipoamide acetyltransferase component of pyruvate dehydrogenase complex"/>
    <property type="match status" value="1"/>
</dbReference>
<sequence>MVEVKLHDIGEGMTEGEIIHLLVKPGEMVGVDQPLLEVQTDKVTAELTAPSAGKIKELLVKPGDVVEVGTTLVTIETESKEPVAVQKSKQAEKEPASNTRSFEKLLSRSPGNDKTHRVLAAPYTRKIARENGIDIEKVTGTGSAGRVLDEDVYNYLNNGETAKEYQTEAASSSSAEQVAEKTEAQTGAPAERKTIPFKGRRKQIARKMTQSLYTIPHVTHFDEVDVTNILELKKELQDSKGIKISVPAFLLKALALTLKEFPIFNSRLDEEKEEIVLHDHINLGIATDAEEGLIVPVLMDAQNLSIKEIHSRVKELTKKAQTNQLTHADLKGGTFTVSNVGPLGSTGATPIINYPEVALMAFHKTKKMPVVRGEDQIVIRSMMNVSVTFDHRVIDGGASVAFTNRFMEYVENPSIMLLELV</sequence>
<accession>A0A5R9F773</accession>
<dbReference type="PROSITE" id="PS51826">
    <property type="entry name" value="PSBD"/>
    <property type="match status" value="1"/>
</dbReference>
<dbReference type="InterPro" id="IPR000089">
    <property type="entry name" value="Biotin_lipoyl"/>
</dbReference>
<dbReference type="PANTHER" id="PTHR43178">
    <property type="entry name" value="DIHYDROLIPOAMIDE ACETYLTRANSFERASE COMPONENT OF PYRUVATE DEHYDROGENASE COMPLEX"/>
    <property type="match status" value="1"/>
</dbReference>
<organism evidence="10 11">
    <name type="scientific">Exobacillus caeni</name>
    <dbReference type="NCBI Taxonomy" id="2574798"/>
    <lineage>
        <taxon>Bacteria</taxon>
        <taxon>Bacillati</taxon>
        <taxon>Bacillota</taxon>
        <taxon>Bacilli</taxon>
        <taxon>Bacillales</taxon>
        <taxon>Guptibacillaceae</taxon>
        <taxon>Exobacillus</taxon>
    </lineage>
</organism>
<keyword evidence="11" id="KW-1185">Reference proteome</keyword>
<dbReference type="GO" id="GO:0031405">
    <property type="term" value="F:lipoic acid binding"/>
    <property type="evidence" value="ECO:0007669"/>
    <property type="project" value="TreeGrafter"/>
</dbReference>
<dbReference type="Gene3D" id="2.40.50.100">
    <property type="match status" value="1"/>
</dbReference>
<dbReference type="InterPro" id="IPR036625">
    <property type="entry name" value="E3-bd_dom_sf"/>
</dbReference>
<evidence type="ECO:0000313" key="10">
    <source>
        <dbReference type="EMBL" id="TLS38110.1"/>
    </source>
</evidence>
<comment type="caution">
    <text evidence="10">The sequence shown here is derived from an EMBL/GenBank/DDBJ whole genome shotgun (WGS) entry which is preliminary data.</text>
</comment>
<reference evidence="10 11" key="1">
    <citation type="submission" date="2019-04" db="EMBL/GenBank/DDBJ databases">
        <title>Bacillus caeni sp. nov., a bacterium isolated from mangrove sediment.</title>
        <authorList>
            <person name="Huang H."/>
            <person name="Mo K."/>
            <person name="Hu Y."/>
        </authorList>
    </citation>
    <scope>NUCLEOTIDE SEQUENCE [LARGE SCALE GENOMIC DNA]</scope>
    <source>
        <strain evidence="10 11">HB172195</strain>
    </source>
</reference>
<dbReference type="PROSITE" id="PS00189">
    <property type="entry name" value="LIPOYL"/>
    <property type="match status" value="1"/>
</dbReference>
<name>A0A5R9F773_9BACL</name>
<evidence type="ECO:0000259" key="9">
    <source>
        <dbReference type="PROSITE" id="PS51826"/>
    </source>
</evidence>
<dbReference type="SUPFAM" id="SSF51230">
    <property type="entry name" value="Single hybrid motif"/>
    <property type="match status" value="1"/>
</dbReference>
<feature type="domain" description="Peripheral subunit-binding (PSBD)" evidence="9">
    <location>
        <begin position="119"/>
        <end position="156"/>
    </location>
</feature>
<dbReference type="PANTHER" id="PTHR43178:SF5">
    <property type="entry name" value="LIPOAMIDE ACYLTRANSFERASE COMPONENT OF BRANCHED-CHAIN ALPHA-KETO ACID DEHYDROGENASE COMPLEX, MITOCHONDRIAL"/>
    <property type="match status" value="1"/>
</dbReference>
<dbReference type="InterPro" id="IPR001078">
    <property type="entry name" value="2-oxoacid_DH_actylTfrase"/>
</dbReference>
<dbReference type="Gene3D" id="3.30.559.10">
    <property type="entry name" value="Chloramphenicol acetyltransferase-like domain"/>
    <property type="match status" value="1"/>
</dbReference>
<protein>
    <recommendedName>
        <fullName evidence="6">Dihydrolipoamide acetyltransferase component of pyruvate dehydrogenase complex</fullName>
        <ecNumber evidence="6">2.3.1.-</ecNumber>
    </recommendedName>
</protein>
<dbReference type="EMBL" id="SWLG01000004">
    <property type="protein sequence ID" value="TLS38110.1"/>
    <property type="molecule type" value="Genomic_DNA"/>
</dbReference>
<dbReference type="Pfam" id="PF00198">
    <property type="entry name" value="2-oxoacid_dh"/>
    <property type="match status" value="1"/>
</dbReference>
<dbReference type="RefSeq" id="WP_138124251.1">
    <property type="nucleotide sequence ID" value="NZ_SWLG01000004.1"/>
</dbReference>
<feature type="domain" description="Lipoyl-binding" evidence="8">
    <location>
        <begin position="1"/>
        <end position="76"/>
    </location>
</feature>
<dbReference type="AlphaFoldDB" id="A0A5R9F773"/>
<dbReference type="Gene3D" id="4.10.320.10">
    <property type="entry name" value="E3-binding domain"/>
    <property type="match status" value="1"/>
</dbReference>
<dbReference type="SUPFAM" id="SSF52777">
    <property type="entry name" value="CoA-dependent acyltransferases"/>
    <property type="match status" value="1"/>
</dbReference>
<evidence type="ECO:0000256" key="1">
    <source>
        <dbReference type="ARBA" id="ARBA00001938"/>
    </source>
</evidence>
<evidence type="ECO:0000256" key="7">
    <source>
        <dbReference type="SAM" id="MobiDB-lite"/>
    </source>
</evidence>
<comment type="similarity">
    <text evidence="2 6">Belongs to the 2-oxoacid dehydrogenase family.</text>
</comment>
<dbReference type="GO" id="GO:0005737">
    <property type="term" value="C:cytoplasm"/>
    <property type="evidence" value="ECO:0007669"/>
    <property type="project" value="TreeGrafter"/>
</dbReference>
<dbReference type="CDD" id="cd06849">
    <property type="entry name" value="lipoyl_domain"/>
    <property type="match status" value="1"/>
</dbReference>